<dbReference type="InterPro" id="IPR036388">
    <property type="entry name" value="WH-like_DNA-bd_sf"/>
</dbReference>
<keyword evidence="2" id="KW-1185">Reference proteome</keyword>
<gene>
    <name evidence="1" type="ORF">D3P06_17415</name>
</gene>
<organism evidence="1 2">
    <name type="scientific">Paracoccus aestuarii</name>
    <dbReference type="NCBI Taxonomy" id="453842"/>
    <lineage>
        <taxon>Bacteria</taxon>
        <taxon>Pseudomonadati</taxon>
        <taxon>Pseudomonadota</taxon>
        <taxon>Alphaproteobacteria</taxon>
        <taxon>Rhodobacterales</taxon>
        <taxon>Paracoccaceae</taxon>
        <taxon>Paracoccus</taxon>
    </lineage>
</organism>
<evidence type="ECO:0000313" key="1">
    <source>
        <dbReference type="EMBL" id="RJK96645.1"/>
    </source>
</evidence>
<dbReference type="Proteomes" id="UP000285530">
    <property type="component" value="Unassembled WGS sequence"/>
</dbReference>
<reference evidence="1 2" key="1">
    <citation type="submission" date="2018-09" db="EMBL/GenBank/DDBJ databases">
        <title>Paracoccus onubensis nov. sp. a moderate halophilic bacterium isolated from Gruta de las Maravillas (Aracena, Spain).</title>
        <authorList>
            <person name="Jurado V."/>
            <person name="Gutierrez-Patricio S."/>
            <person name="Gonzalez-Pimentel J.L."/>
            <person name="Laiz L."/>
            <person name="Saiz-Jimenez C."/>
        </authorList>
    </citation>
    <scope>NUCLEOTIDE SEQUENCE [LARGE SCALE GENOMIC DNA]</scope>
    <source>
        <strain evidence="1 2">DSM 19484</strain>
    </source>
</reference>
<protein>
    <submittedName>
        <fullName evidence="1">AlpA family phage regulatory protein</fullName>
    </submittedName>
</protein>
<name>A0A418ZQ69_9RHOB</name>
<dbReference type="EMBL" id="QZEV01000153">
    <property type="protein sequence ID" value="RJK96645.1"/>
    <property type="molecule type" value="Genomic_DNA"/>
</dbReference>
<dbReference type="Gene3D" id="1.10.10.10">
    <property type="entry name" value="Winged helix-like DNA-binding domain superfamily/Winged helix DNA-binding domain"/>
    <property type="match status" value="1"/>
</dbReference>
<evidence type="ECO:0000313" key="2">
    <source>
        <dbReference type="Proteomes" id="UP000285530"/>
    </source>
</evidence>
<sequence length="75" mass="8793">MESDCKTIPHWLSKKHLCSNDDLQRVFGVTRSTIDRWAKERPGFPRKVRLGDEHGSIVRFYTSDVQQYLSRITKA</sequence>
<proteinExistence type="predicted"/>
<comment type="caution">
    <text evidence="1">The sequence shown here is derived from an EMBL/GenBank/DDBJ whole genome shotgun (WGS) entry which is preliminary data.</text>
</comment>
<dbReference type="OrthoDB" id="8452166at2"/>
<accession>A0A418ZQ69</accession>
<dbReference type="AlphaFoldDB" id="A0A418ZQ69"/>